<dbReference type="PANTHER" id="PTHR11223:SF3">
    <property type="entry name" value="EXPORTIN-5"/>
    <property type="match status" value="1"/>
</dbReference>
<name>A0A9W7ZSJ7_9FUNG</name>
<dbReference type="GO" id="GO:0003723">
    <property type="term" value="F:RNA binding"/>
    <property type="evidence" value="ECO:0007669"/>
    <property type="project" value="TreeGrafter"/>
</dbReference>
<dbReference type="AlphaFoldDB" id="A0A9W7ZSJ7"/>
<reference evidence="3" key="1">
    <citation type="submission" date="2022-07" db="EMBL/GenBank/DDBJ databases">
        <title>Phylogenomic reconstructions and comparative analyses of Kickxellomycotina fungi.</title>
        <authorList>
            <person name="Reynolds N.K."/>
            <person name="Stajich J.E."/>
            <person name="Barry K."/>
            <person name="Grigoriev I.V."/>
            <person name="Crous P."/>
            <person name="Smith M.E."/>
        </authorList>
    </citation>
    <scope>NUCLEOTIDE SEQUENCE</scope>
    <source>
        <strain evidence="3">RSA 861</strain>
    </source>
</reference>
<dbReference type="GO" id="GO:0006405">
    <property type="term" value="P:RNA export from nucleus"/>
    <property type="evidence" value="ECO:0007669"/>
    <property type="project" value="TreeGrafter"/>
</dbReference>
<gene>
    <name evidence="3" type="primary">MSN5_2</name>
    <name evidence="3" type="ORF">IWQ60_009655</name>
</gene>
<evidence type="ECO:0000259" key="2">
    <source>
        <dbReference type="SMART" id="SM00913"/>
    </source>
</evidence>
<evidence type="ECO:0000313" key="3">
    <source>
        <dbReference type="EMBL" id="KAJ1912461.1"/>
    </source>
</evidence>
<dbReference type="GO" id="GO:0005049">
    <property type="term" value="F:nuclear export signal receptor activity"/>
    <property type="evidence" value="ECO:0007669"/>
    <property type="project" value="InterPro"/>
</dbReference>
<dbReference type="GO" id="GO:0006611">
    <property type="term" value="P:protein export from nucleus"/>
    <property type="evidence" value="ECO:0007669"/>
    <property type="project" value="InterPro"/>
</dbReference>
<dbReference type="GO" id="GO:0031267">
    <property type="term" value="F:small GTPase binding"/>
    <property type="evidence" value="ECO:0007669"/>
    <property type="project" value="InterPro"/>
</dbReference>
<sequence length="1220" mass="135838">MDIQAINQIVAALDVVHSGAQTTPNQRQQAQAVCEKAKEAPEAALYGHYLAHRAQKYPDTVRHFGLSLIENTIRYRWDDPRFNESHHIQIRDAVVQLATEGLHEEPSERHFIKEKVAQLITDLAERLWPQQWPELDEWLQSLYRSSALTQELCLLALRNLADDLGVFDDPLAALRKSDLTNALICVLLSARSLQQAYPSGTKAMNNQYVTVMQARGGDGWLVRWATTMREFRANLVRPDYTLSPASATLLRYHFEALKSNLDLAHLRGLIEINWPTLIVDYLELDGYPEFQKLAVELWVVLSNRHFSDFSDRHEFMAQWLAPDVLTRWATVYQRFHRTDAMDDSDHATVGLRLVQGTVDLAVNHVCHRTNRGAIPEGLATLVDLLFTMGDSPNVLIACQTVTFWLAASKHKVIGPWLRAQVPLPRLLLLCISLVVRCGTVLHTYVTDPDTDPLPEFDGPGALRNYFVGTRLRTLELVQLAVAAAPADALSWLHDQLGPVLAKSPAPTGFDVEQEAALFLTAAVLDAQLTADPATADRVATAQDNLCQRLLEFAPRDEDLALRQLQTFISFSSVFARRHQLLFAFLDKIFSLMLSAEPAYTESPLARASGTAAHRWQAFQVQRKCATTLVRLALAIPDTFLSCYGQVSEAADRVVRDARIPQSNKFHVYDFLLTICFHSSAALTDKLEVSAGLVEPFVARWTALRPYVETSDAFLELLGVPYLAQARTNLDEAAYATMHDRRNDILLPLSVFFALARRTVFPRRRADNVDVAWARYLPVVLPQLLLLLNQIHALWDRQRLAAVDPAFLAVIDLSDLERRTVINNQSLGQLGKTAEAQATAARPPATPFDAAIKALKNWLDTCRETGYELLGYLVSLDACYEVDPGLTHVSELVFGGAVTAISNYHWKQLINFVIVPTCTDSPPAALPNFLPRFLPPLVTFMHDKLGAEWSALIQRGLFLSTPEEQTRYAQGDVDPADVTDEIITENILRSLSKAWTDLMVKVLTLDYTAREDGAPLQPLTAERPAANVGEFVLGHPALAVALVGELGQLMCLKDSICSLLAVNVAVKMAGLWIAYPHLHHTVGHDLLLAACRAAHDPYHVDNQEVILGLITTLYTTFRPATDAPLQALLQLPGVAPTDTQAFEARFTAAGSAKEKRAVCRMFLQGILGFKVDRSKWFQKRLSATSRNMQGSPFNVHRAQVPTTSSSVMDNDPHFNLGDIMP</sequence>
<dbReference type="OrthoDB" id="2215036at2759"/>
<dbReference type="PANTHER" id="PTHR11223">
    <property type="entry name" value="EXPORTIN 1/5"/>
    <property type="match status" value="1"/>
</dbReference>
<dbReference type="Pfam" id="PF08389">
    <property type="entry name" value="Xpo1"/>
    <property type="match status" value="1"/>
</dbReference>
<dbReference type="GO" id="GO:0005634">
    <property type="term" value="C:nucleus"/>
    <property type="evidence" value="ECO:0007669"/>
    <property type="project" value="TreeGrafter"/>
</dbReference>
<feature type="domain" description="Importin N-terminal" evidence="2">
    <location>
        <begin position="30"/>
        <end position="100"/>
    </location>
</feature>
<dbReference type="SUPFAM" id="SSF48371">
    <property type="entry name" value="ARM repeat"/>
    <property type="match status" value="1"/>
</dbReference>
<dbReference type="Pfam" id="PF03810">
    <property type="entry name" value="IBN_N"/>
    <property type="match status" value="1"/>
</dbReference>
<comment type="caution">
    <text evidence="3">The sequence shown here is derived from an EMBL/GenBank/DDBJ whole genome shotgun (WGS) entry which is preliminary data.</text>
</comment>
<accession>A0A9W7ZSJ7</accession>
<dbReference type="Proteomes" id="UP001150569">
    <property type="component" value="Unassembled WGS sequence"/>
</dbReference>
<proteinExistence type="inferred from homology"/>
<comment type="similarity">
    <text evidence="1">Belongs to the exportin family.</text>
</comment>
<dbReference type="Gene3D" id="1.25.10.10">
    <property type="entry name" value="Leucine-rich Repeat Variant"/>
    <property type="match status" value="1"/>
</dbReference>
<dbReference type="SMART" id="SM00913">
    <property type="entry name" value="IBN_N"/>
    <property type="match status" value="1"/>
</dbReference>
<evidence type="ECO:0000313" key="4">
    <source>
        <dbReference type="Proteomes" id="UP001150569"/>
    </source>
</evidence>
<dbReference type="InterPro" id="IPR011989">
    <property type="entry name" value="ARM-like"/>
</dbReference>
<dbReference type="Pfam" id="PF19273">
    <property type="entry name" value="Exportin-5"/>
    <property type="match status" value="1"/>
</dbReference>
<protein>
    <submittedName>
        <fullName evidence="3">Karyopherin</fullName>
    </submittedName>
</protein>
<dbReference type="InterPro" id="IPR045065">
    <property type="entry name" value="XPO1/5"/>
</dbReference>
<dbReference type="InterPro" id="IPR045478">
    <property type="entry name" value="Exportin-5_C"/>
</dbReference>
<dbReference type="InterPro" id="IPR001494">
    <property type="entry name" value="Importin-beta_N"/>
</dbReference>
<keyword evidence="4" id="KW-1185">Reference proteome</keyword>
<dbReference type="GO" id="GO:0005737">
    <property type="term" value="C:cytoplasm"/>
    <property type="evidence" value="ECO:0007669"/>
    <property type="project" value="TreeGrafter"/>
</dbReference>
<dbReference type="InterPro" id="IPR013598">
    <property type="entry name" value="Exportin-1/Importin-b-like"/>
</dbReference>
<dbReference type="InterPro" id="IPR016024">
    <property type="entry name" value="ARM-type_fold"/>
</dbReference>
<dbReference type="GO" id="GO:0042565">
    <property type="term" value="C:RNA nuclear export complex"/>
    <property type="evidence" value="ECO:0007669"/>
    <property type="project" value="TreeGrafter"/>
</dbReference>
<dbReference type="EMBL" id="JANBPT010000831">
    <property type="protein sequence ID" value="KAJ1912461.1"/>
    <property type="molecule type" value="Genomic_DNA"/>
</dbReference>
<evidence type="ECO:0000256" key="1">
    <source>
        <dbReference type="ARBA" id="ARBA00009466"/>
    </source>
</evidence>
<organism evidence="3 4">
    <name type="scientific">Tieghemiomyces parasiticus</name>
    <dbReference type="NCBI Taxonomy" id="78921"/>
    <lineage>
        <taxon>Eukaryota</taxon>
        <taxon>Fungi</taxon>
        <taxon>Fungi incertae sedis</taxon>
        <taxon>Zoopagomycota</taxon>
        <taxon>Kickxellomycotina</taxon>
        <taxon>Dimargaritomycetes</taxon>
        <taxon>Dimargaritales</taxon>
        <taxon>Dimargaritaceae</taxon>
        <taxon>Tieghemiomyces</taxon>
    </lineage>
</organism>